<evidence type="ECO:0000313" key="2">
    <source>
        <dbReference type="EMBL" id="MFH6770449.1"/>
    </source>
</evidence>
<dbReference type="PIRSF" id="PIRSF021308">
    <property type="entry name" value="UCP021308"/>
    <property type="match status" value="1"/>
</dbReference>
<organism evidence="2 3">
    <name type="scientific">Gaetbulibacter aestuarii</name>
    <dbReference type="NCBI Taxonomy" id="1502358"/>
    <lineage>
        <taxon>Bacteria</taxon>
        <taxon>Pseudomonadati</taxon>
        <taxon>Bacteroidota</taxon>
        <taxon>Flavobacteriia</taxon>
        <taxon>Flavobacteriales</taxon>
        <taxon>Flavobacteriaceae</taxon>
        <taxon>Gaetbulibacter</taxon>
    </lineage>
</organism>
<protein>
    <submittedName>
        <fullName evidence="2">YdeI/OmpD-associated family protein</fullName>
    </submittedName>
</protein>
<dbReference type="SUPFAM" id="SSF159888">
    <property type="entry name" value="YdhG-like"/>
    <property type="match status" value="1"/>
</dbReference>
<comment type="caution">
    <text evidence="2">The sequence shown here is derived from an EMBL/GenBank/DDBJ whole genome shotgun (WGS) entry which is preliminary data.</text>
</comment>
<reference evidence="2 3" key="1">
    <citation type="submission" date="2024-02" db="EMBL/GenBank/DDBJ databases">
        <title>A Gaetbulibacter species isolated from tidal flats and genomic insights of their niches.</title>
        <authorList>
            <person name="Ye Y."/>
        </authorList>
    </citation>
    <scope>NUCLEOTIDE SEQUENCE [LARGE SCALE GENOMIC DNA]</scope>
    <source>
        <strain evidence="2 3">KYW382</strain>
    </source>
</reference>
<dbReference type="Pfam" id="PF13376">
    <property type="entry name" value="OmdA"/>
    <property type="match status" value="1"/>
</dbReference>
<evidence type="ECO:0000313" key="3">
    <source>
        <dbReference type="Proteomes" id="UP001610100"/>
    </source>
</evidence>
<dbReference type="Proteomes" id="UP001610100">
    <property type="component" value="Unassembled WGS sequence"/>
</dbReference>
<evidence type="ECO:0000259" key="1">
    <source>
        <dbReference type="Pfam" id="PF08818"/>
    </source>
</evidence>
<name>A0ABW7MUD5_9FLAO</name>
<dbReference type="InterPro" id="IPR014922">
    <property type="entry name" value="YdhG-like"/>
</dbReference>
<sequence length="192" mass="22507">MEQVDRYIETLKNWQEESRQLRRICLECGLEETYKWRHPCYAHKGKNIVIIHGFKDHSALLFFKGSLLKDSENILIQQTEHVQSQRQLRFTTVQQILDLEALIKAYIFEAVEVEKAGLKVKKKKTSDFEVPEELTRAFKENPELETAFKVLTPGRQRGYLIFFGNAKQAKTRERRIAKYTPAILAGKGHEER</sequence>
<keyword evidence="3" id="KW-1185">Reference proteome</keyword>
<dbReference type="Gene3D" id="3.90.1150.200">
    <property type="match status" value="1"/>
</dbReference>
<feature type="domain" description="YdhG-like" evidence="1">
    <location>
        <begin position="14"/>
        <end position="111"/>
    </location>
</feature>
<proteinExistence type="predicted"/>
<dbReference type="EMBL" id="JBAWKB010000001">
    <property type="protein sequence ID" value="MFH6770449.1"/>
    <property type="molecule type" value="Genomic_DNA"/>
</dbReference>
<accession>A0ABW7MUD5</accession>
<dbReference type="InterPro" id="IPR016786">
    <property type="entry name" value="YdeI_bac"/>
</dbReference>
<dbReference type="Pfam" id="PF08818">
    <property type="entry name" value="DUF1801"/>
    <property type="match status" value="1"/>
</dbReference>
<gene>
    <name evidence="2" type="ORF">V8G58_00775</name>
</gene>
<dbReference type="RefSeq" id="WP_344738645.1">
    <property type="nucleotide sequence ID" value="NZ_BAABAY010000001.1"/>
</dbReference>